<reference evidence="1 2" key="1">
    <citation type="submission" date="2018-11" db="EMBL/GenBank/DDBJ databases">
        <title>Genome sequencing of Lachnoanaerobaculum orale DSM 24553T.</title>
        <authorList>
            <person name="Kook J.-K."/>
            <person name="Park S.-N."/>
            <person name="Lim Y.K."/>
        </authorList>
    </citation>
    <scope>NUCLEOTIDE SEQUENCE [LARGE SCALE GENOMIC DNA]</scope>
    <source>
        <strain evidence="1 2">DSM 24553</strain>
    </source>
</reference>
<dbReference type="Pfam" id="PF05119">
    <property type="entry name" value="Terminase_4"/>
    <property type="match status" value="1"/>
</dbReference>
<dbReference type="RefSeq" id="WP_124950258.1">
    <property type="nucleotide sequence ID" value="NZ_RRCM01000001.1"/>
</dbReference>
<evidence type="ECO:0000313" key="1">
    <source>
        <dbReference type="EMBL" id="RRJ15496.1"/>
    </source>
</evidence>
<name>A0A3P3Q2P7_9FIRM</name>
<gene>
    <name evidence="1" type="ORF">EHW90_00140</name>
</gene>
<accession>A0A3P3Q2P7</accession>
<comment type="caution">
    <text evidence="1">The sequence shown here is derived from an EMBL/GenBank/DDBJ whole genome shotgun (WGS) entry which is preliminary data.</text>
</comment>
<evidence type="ECO:0000313" key="2">
    <source>
        <dbReference type="Proteomes" id="UP000276982"/>
    </source>
</evidence>
<dbReference type="AlphaFoldDB" id="A0A3P3Q2P7"/>
<keyword evidence="2" id="KW-1185">Reference proteome</keyword>
<proteinExistence type="predicted"/>
<sequence length="159" mass="17768">MGRPRKIISMQTGNIKKDVRAKREYEESLIKTEGDELDKVPTSVFLDATAKKEYGRIKKNLESIDIIGNLDRNAMIVYANAYSMYLQALKETKKKDFTPTVKTSSGEKPNPIYAILEQAKKDMETSGNALGMSASSRLKIAAEKAKGQEENLVQMFGDI</sequence>
<dbReference type="EMBL" id="RRCM01000001">
    <property type="protein sequence ID" value="RRJ15496.1"/>
    <property type="molecule type" value="Genomic_DNA"/>
</dbReference>
<dbReference type="InterPro" id="IPR006448">
    <property type="entry name" value="Phage_term_ssu_P27"/>
</dbReference>
<organism evidence="1 2">
    <name type="scientific">Lachnoanaerobaculum orale</name>
    <dbReference type="NCBI Taxonomy" id="979627"/>
    <lineage>
        <taxon>Bacteria</taxon>
        <taxon>Bacillati</taxon>
        <taxon>Bacillota</taxon>
        <taxon>Clostridia</taxon>
        <taxon>Lachnospirales</taxon>
        <taxon>Lachnospiraceae</taxon>
        <taxon>Lachnoanaerobaculum</taxon>
    </lineage>
</organism>
<dbReference type="NCBIfam" id="TIGR01558">
    <property type="entry name" value="sm_term_P27"/>
    <property type="match status" value="1"/>
</dbReference>
<dbReference type="Proteomes" id="UP000276982">
    <property type="component" value="Unassembled WGS sequence"/>
</dbReference>
<protein>
    <submittedName>
        <fullName evidence="1">Phage terminase small subunit P27 family</fullName>
    </submittedName>
</protein>